<dbReference type="GO" id="GO:0016491">
    <property type="term" value="F:oxidoreductase activity"/>
    <property type="evidence" value="ECO:0007669"/>
    <property type="project" value="UniProtKB-KW"/>
</dbReference>
<keyword evidence="4" id="KW-1185">Reference proteome</keyword>
<comment type="caution">
    <text evidence="3">The sequence shown here is derived from an EMBL/GenBank/DDBJ whole genome shotgun (WGS) entry which is preliminary data.</text>
</comment>
<dbReference type="Proteomes" id="UP000799536">
    <property type="component" value="Unassembled WGS sequence"/>
</dbReference>
<dbReference type="SUPFAM" id="SSF51430">
    <property type="entry name" value="NAD(P)-linked oxidoreductase"/>
    <property type="match status" value="1"/>
</dbReference>
<evidence type="ECO:0000256" key="1">
    <source>
        <dbReference type="ARBA" id="ARBA00023002"/>
    </source>
</evidence>
<dbReference type="InterPro" id="IPR036812">
    <property type="entry name" value="NAD(P)_OxRdtase_dom_sf"/>
</dbReference>
<evidence type="ECO:0000313" key="3">
    <source>
        <dbReference type="EMBL" id="KAF2198552.1"/>
    </source>
</evidence>
<dbReference type="InterPro" id="IPR023210">
    <property type="entry name" value="NADP_OxRdtase_dom"/>
</dbReference>
<dbReference type="AlphaFoldDB" id="A0A9P4JKV5"/>
<protein>
    <submittedName>
        <fullName evidence="3">Aldo/keto reductase</fullName>
    </submittedName>
</protein>
<keyword evidence="1" id="KW-0560">Oxidoreductase</keyword>
<evidence type="ECO:0000313" key="4">
    <source>
        <dbReference type="Proteomes" id="UP000799536"/>
    </source>
</evidence>
<gene>
    <name evidence="3" type="ORF">GQ43DRAFT_434175</name>
</gene>
<dbReference type="InterPro" id="IPR050523">
    <property type="entry name" value="AKR_Detox_Biosynth"/>
</dbReference>
<dbReference type="CDD" id="cd19075">
    <property type="entry name" value="AKR_AKR7A1-5"/>
    <property type="match status" value="1"/>
</dbReference>
<reference evidence="3" key="1">
    <citation type="journal article" date="2020" name="Stud. Mycol.">
        <title>101 Dothideomycetes genomes: a test case for predicting lifestyles and emergence of pathogens.</title>
        <authorList>
            <person name="Haridas S."/>
            <person name="Albert R."/>
            <person name="Binder M."/>
            <person name="Bloem J."/>
            <person name="Labutti K."/>
            <person name="Salamov A."/>
            <person name="Andreopoulos B."/>
            <person name="Baker S."/>
            <person name="Barry K."/>
            <person name="Bills G."/>
            <person name="Bluhm B."/>
            <person name="Cannon C."/>
            <person name="Castanera R."/>
            <person name="Culley D."/>
            <person name="Daum C."/>
            <person name="Ezra D."/>
            <person name="Gonzalez J."/>
            <person name="Henrissat B."/>
            <person name="Kuo A."/>
            <person name="Liang C."/>
            <person name="Lipzen A."/>
            <person name="Lutzoni F."/>
            <person name="Magnuson J."/>
            <person name="Mondo S."/>
            <person name="Nolan M."/>
            <person name="Ohm R."/>
            <person name="Pangilinan J."/>
            <person name="Park H.-J."/>
            <person name="Ramirez L."/>
            <person name="Alfaro M."/>
            <person name="Sun H."/>
            <person name="Tritt A."/>
            <person name="Yoshinaga Y."/>
            <person name="Zwiers L.-H."/>
            <person name="Turgeon B."/>
            <person name="Goodwin S."/>
            <person name="Spatafora J."/>
            <person name="Crous P."/>
            <person name="Grigoriev I."/>
        </authorList>
    </citation>
    <scope>NUCLEOTIDE SEQUENCE</scope>
    <source>
        <strain evidence="3">ATCC 74209</strain>
    </source>
</reference>
<name>A0A9P4JKV5_9PLEO</name>
<dbReference type="OrthoDB" id="48988at2759"/>
<proteinExistence type="predicted"/>
<dbReference type="PANTHER" id="PTHR43364">
    <property type="entry name" value="NADH-SPECIFIC METHYLGLYOXAL REDUCTASE-RELATED"/>
    <property type="match status" value="1"/>
</dbReference>
<dbReference type="Gene3D" id="3.20.20.100">
    <property type="entry name" value="NADP-dependent oxidoreductase domain"/>
    <property type="match status" value="1"/>
</dbReference>
<accession>A0A9P4JKV5</accession>
<dbReference type="PANTHER" id="PTHR43364:SF4">
    <property type="entry name" value="NAD(P)-LINKED OXIDOREDUCTASE SUPERFAMILY PROTEIN"/>
    <property type="match status" value="1"/>
</dbReference>
<dbReference type="EMBL" id="ML994135">
    <property type="protein sequence ID" value="KAF2198552.1"/>
    <property type="molecule type" value="Genomic_DNA"/>
</dbReference>
<feature type="domain" description="NADP-dependent oxidoreductase" evidence="2">
    <location>
        <begin position="6"/>
        <end position="304"/>
    </location>
</feature>
<organism evidence="3 4">
    <name type="scientific">Delitschia confertaspora ATCC 74209</name>
    <dbReference type="NCBI Taxonomy" id="1513339"/>
    <lineage>
        <taxon>Eukaryota</taxon>
        <taxon>Fungi</taxon>
        <taxon>Dikarya</taxon>
        <taxon>Ascomycota</taxon>
        <taxon>Pezizomycotina</taxon>
        <taxon>Dothideomycetes</taxon>
        <taxon>Pleosporomycetidae</taxon>
        <taxon>Pleosporales</taxon>
        <taxon>Delitschiaceae</taxon>
        <taxon>Delitschia</taxon>
    </lineage>
</organism>
<dbReference type="Pfam" id="PF00248">
    <property type="entry name" value="Aldo_ket_red"/>
    <property type="match status" value="1"/>
</dbReference>
<evidence type="ECO:0000259" key="2">
    <source>
        <dbReference type="Pfam" id="PF00248"/>
    </source>
</evidence>
<sequence length="326" mass="35176">MTPPNLILGTGGFASSWSTESASQLPDLLKPMGINRIDTAAIYPVTAPGEAEKLLGAINFVDHGFKVDTKIAYGGDGSGTLTEAAVQKSVEQSLASLKTKAVNVLYCHGPDKKTPISEQAAALHAQYEKGLFTHLGVCNFSPSMLSEWLAIASEKGYVKPSVFQGQYNALCRTYEKTLFPLLREHGISFVGFSPLAGGFLTGKLTYSQGDDDLKGTRFEVTDGNYMGMGFRHWYDKPSMHKAVRKLSSACEEHGISTQNAALRWVVHHSGLTSENGDAVIIGPSNVEQLKKYKEAVDQGALPAVLVDVLDGVWESVENDASNIVVY</sequence>